<evidence type="ECO:0000313" key="3">
    <source>
        <dbReference type="Proteomes" id="UP000737018"/>
    </source>
</evidence>
<protein>
    <submittedName>
        <fullName evidence="2">Uncharacterized protein</fullName>
    </submittedName>
</protein>
<organism evidence="2 3">
    <name type="scientific">Castanea mollissima</name>
    <name type="common">Chinese chestnut</name>
    <dbReference type="NCBI Taxonomy" id="60419"/>
    <lineage>
        <taxon>Eukaryota</taxon>
        <taxon>Viridiplantae</taxon>
        <taxon>Streptophyta</taxon>
        <taxon>Embryophyta</taxon>
        <taxon>Tracheophyta</taxon>
        <taxon>Spermatophyta</taxon>
        <taxon>Magnoliopsida</taxon>
        <taxon>eudicotyledons</taxon>
        <taxon>Gunneridae</taxon>
        <taxon>Pentapetalae</taxon>
        <taxon>rosids</taxon>
        <taxon>fabids</taxon>
        <taxon>Fagales</taxon>
        <taxon>Fagaceae</taxon>
        <taxon>Castanea</taxon>
    </lineage>
</organism>
<feature type="compositionally biased region" description="Basic and acidic residues" evidence="1">
    <location>
        <begin position="174"/>
        <end position="185"/>
    </location>
</feature>
<dbReference type="AlphaFoldDB" id="A0A8J4W3D6"/>
<accession>A0A8J4W3D6</accession>
<name>A0A8J4W3D6_9ROSI</name>
<proteinExistence type="predicted"/>
<comment type="caution">
    <text evidence="2">The sequence shown here is derived from an EMBL/GenBank/DDBJ whole genome shotgun (WGS) entry which is preliminary data.</text>
</comment>
<dbReference type="Proteomes" id="UP000737018">
    <property type="component" value="Unassembled WGS sequence"/>
</dbReference>
<feature type="compositionally biased region" description="Basic and acidic residues" evidence="1">
    <location>
        <begin position="117"/>
        <end position="133"/>
    </location>
</feature>
<reference evidence="2" key="1">
    <citation type="submission" date="2020-03" db="EMBL/GenBank/DDBJ databases">
        <title>Castanea mollissima Vanexum genome sequencing.</title>
        <authorList>
            <person name="Staton M."/>
        </authorList>
    </citation>
    <scope>NUCLEOTIDE SEQUENCE</scope>
    <source>
        <tissue evidence="2">Leaf</tissue>
    </source>
</reference>
<sequence>MQQTTLKNDAQTRSQTTTHVEIADVNVIKSINDTWSLQTDPQESHGAVSQTAQRPIIAAVTTEYLNGAQISETDHINANNYGQPEIMGMEINGSGVIASNTLDPSLINVPVKYDEQKARDPHPTHLNQPHERLPSMGKKHKPHTSGNKLSGNKLICHTTTQTHTYLKGTTSRNMKKDQLEDHLPLEEKLKQNGKRSKAMECNPKTITIKTVEATR</sequence>
<evidence type="ECO:0000313" key="2">
    <source>
        <dbReference type="EMBL" id="KAF3969491.1"/>
    </source>
</evidence>
<dbReference type="EMBL" id="JRKL02000642">
    <property type="protein sequence ID" value="KAF3969491.1"/>
    <property type="molecule type" value="Genomic_DNA"/>
</dbReference>
<evidence type="ECO:0000256" key="1">
    <source>
        <dbReference type="SAM" id="MobiDB-lite"/>
    </source>
</evidence>
<feature type="region of interest" description="Disordered" evidence="1">
    <location>
        <begin position="117"/>
        <end position="152"/>
    </location>
</feature>
<gene>
    <name evidence="2" type="ORF">CMV_006710</name>
</gene>
<feature type="region of interest" description="Disordered" evidence="1">
    <location>
        <begin position="166"/>
        <end position="185"/>
    </location>
</feature>
<keyword evidence="3" id="KW-1185">Reference proteome</keyword>